<keyword evidence="4 6" id="KW-1133">Transmembrane helix</keyword>
<feature type="transmembrane region" description="Helical" evidence="6">
    <location>
        <begin position="12"/>
        <end position="32"/>
    </location>
</feature>
<comment type="subcellular location">
    <subcellularLocation>
        <location evidence="1">Cell membrane</location>
        <topology evidence="1">Multi-pass membrane protein</topology>
    </subcellularLocation>
</comment>
<comment type="caution">
    <text evidence="7">The sequence shown here is derived from an EMBL/GenBank/DDBJ whole genome shotgun (WGS) entry which is preliminary data.</text>
</comment>
<feature type="transmembrane region" description="Helical" evidence="6">
    <location>
        <begin position="252"/>
        <end position="272"/>
    </location>
</feature>
<evidence type="ECO:0000256" key="6">
    <source>
        <dbReference type="SAM" id="Phobius"/>
    </source>
</evidence>
<evidence type="ECO:0000256" key="2">
    <source>
        <dbReference type="ARBA" id="ARBA00022475"/>
    </source>
</evidence>
<gene>
    <name evidence="7" type="ORF">Afe05nite_47200</name>
</gene>
<keyword evidence="3 6" id="KW-0812">Transmembrane</keyword>
<dbReference type="EMBL" id="BOMM01000044">
    <property type="protein sequence ID" value="GIE12880.1"/>
    <property type="molecule type" value="Genomic_DNA"/>
</dbReference>
<feature type="transmembrane region" description="Helical" evidence="6">
    <location>
        <begin position="44"/>
        <end position="62"/>
    </location>
</feature>
<dbReference type="InterPro" id="IPR022791">
    <property type="entry name" value="L-PG_synthase/AglD"/>
</dbReference>
<reference evidence="7" key="1">
    <citation type="submission" date="2021-01" db="EMBL/GenBank/DDBJ databases">
        <title>Whole genome shotgun sequence of Actinoplanes ferrugineus NBRC 15555.</title>
        <authorList>
            <person name="Komaki H."/>
            <person name="Tamura T."/>
        </authorList>
    </citation>
    <scope>NUCLEOTIDE SEQUENCE</scope>
    <source>
        <strain evidence="7">NBRC 15555</strain>
    </source>
</reference>
<feature type="transmembrane region" description="Helical" evidence="6">
    <location>
        <begin position="292"/>
        <end position="318"/>
    </location>
</feature>
<dbReference type="GO" id="GO:0005886">
    <property type="term" value="C:plasma membrane"/>
    <property type="evidence" value="ECO:0007669"/>
    <property type="project" value="UniProtKB-SubCell"/>
</dbReference>
<feature type="transmembrane region" description="Helical" evidence="6">
    <location>
        <begin position="155"/>
        <end position="173"/>
    </location>
</feature>
<evidence type="ECO:0000256" key="3">
    <source>
        <dbReference type="ARBA" id="ARBA00022692"/>
    </source>
</evidence>
<evidence type="ECO:0000313" key="8">
    <source>
        <dbReference type="Proteomes" id="UP000598174"/>
    </source>
</evidence>
<protein>
    <submittedName>
        <fullName evidence="7">Membrane protein</fullName>
    </submittedName>
</protein>
<keyword evidence="2" id="KW-1003">Cell membrane</keyword>
<dbReference type="Proteomes" id="UP000598174">
    <property type="component" value="Unassembled WGS sequence"/>
</dbReference>
<organism evidence="7 8">
    <name type="scientific">Paractinoplanes ferrugineus</name>
    <dbReference type="NCBI Taxonomy" id="113564"/>
    <lineage>
        <taxon>Bacteria</taxon>
        <taxon>Bacillati</taxon>
        <taxon>Actinomycetota</taxon>
        <taxon>Actinomycetes</taxon>
        <taxon>Micromonosporales</taxon>
        <taxon>Micromonosporaceae</taxon>
        <taxon>Paractinoplanes</taxon>
    </lineage>
</organism>
<accession>A0A919J1Q9</accession>
<evidence type="ECO:0000256" key="5">
    <source>
        <dbReference type="ARBA" id="ARBA00023136"/>
    </source>
</evidence>
<evidence type="ECO:0000256" key="4">
    <source>
        <dbReference type="ARBA" id="ARBA00022989"/>
    </source>
</evidence>
<sequence length="331" mass="34880">MALDRSRWSRRVGLVALGGLFGTELALGWHSLAGAVGHLRAPHPGWLTIAVLAEIASMGAYARMQRRLLLSAGINRPITDHLALAYAAHSLSVTLPGGPAFSTRFNYQQMIRFGATPAIASWCIALSGILSATALAAVTTAGALAAGGATHWRHLAALGVATVLLVLGIRQVIHRPALVSVPVTWLNRLRRRPAADGGDRVRSFVEQLRSARLHPGHGMAAAVFAVLNWVFDAVCLWLCCRAIGDHVNLAPVLLAFCAAMAAGTITIIPGGLGIIDSALVLGLLAGGVPTSAAIAAVVLYRLISFGFIIGLGWISWLVMRRRTLRTVSEVA</sequence>
<dbReference type="PANTHER" id="PTHR39087">
    <property type="entry name" value="UPF0104 MEMBRANE PROTEIN MJ1595"/>
    <property type="match status" value="1"/>
</dbReference>
<dbReference type="Pfam" id="PF03706">
    <property type="entry name" value="LPG_synthase_TM"/>
    <property type="match status" value="1"/>
</dbReference>
<dbReference type="NCBIfam" id="TIGR00374">
    <property type="entry name" value="flippase-like domain"/>
    <property type="match status" value="1"/>
</dbReference>
<dbReference type="RefSeq" id="WP_203819338.1">
    <property type="nucleotide sequence ID" value="NZ_BAAABP010000063.1"/>
</dbReference>
<feature type="transmembrane region" description="Helical" evidence="6">
    <location>
        <begin position="219"/>
        <end position="240"/>
    </location>
</feature>
<evidence type="ECO:0000313" key="7">
    <source>
        <dbReference type="EMBL" id="GIE12880.1"/>
    </source>
</evidence>
<keyword evidence="5 6" id="KW-0472">Membrane</keyword>
<evidence type="ECO:0000256" key="1">
    <source>
        <dbReference type="ARBA" id="ARBA00004651"/>
    </source>
</evidence>
<proteinExistence type="predicted"/>
<keyword evidence="8" id="KW-1185">Reference proteome</keyword>
<feature type="transmembrane region" description="Helical" evidence="6">
    <location>
        <begin position="82"/>
        <end position="99"/>
    </location>
</feature>
<dbReference type="AlphaFoldDB" id="A0A919J1Q9"/>
<name>A0A919J1Q9_9ACTN</name>
<dbReference type="PANTHER" id="PTHR39087:SF2">
    <property type="entry name" value="UPF0104 MEMBRANE PROTEIN MJ1595"/>
    <property type="match status" value="1"/>
</dbReference>
<feature type="transmembrane region" description="Helical" evidence="6">
    <location>
        <begin position="119"/>
        <end position="143"/>
    </location>
</feature>